<comment type="caution">
    <text evidence="1">The sequence shown here is derived from an EMBL/GenBank/DDBJ whole genome shotgun (WGS) entry which is preliminary data.</text>
</comment>
<reference evidence="1" key="1">
    <citation type="submission" date="2023-04" db="EMBL/GenBank/DDBJ databases">
        <title>A chromosome-level genome assembly of the parasitoid wasp Eretmocerus hayati.</title>
        <authorList>
            <person name="Zhong Y."/>
            <person name="Liu S."/>
            <person name="Liu Y."/>
        </authorList>
    </citation>
    <scope>NUCLEOTIDE SEQUENCE</scope>
    <source>
        <strain evidence="1">ZJU_SS_LIU_2023</strain>
    </source>
</reference>
<evidence type="ECO:0000313" key="2">
    <source>
        <dbReference type="Proteomes" id="UP001239111"/>
    </source>
</evidence>
<evidence type="ECO:0000313" key="1">
    <source>
        <dbReference type="EMBL" id="KAJ8679680.1"/>
    </source>
</evidence>
<gene>
    <name evidence="1" type="ORF">QAD02_015467</name>
</gene>
<proteinExistence type="predicted"/>
<name>A0ACC2PD36_9HYME</name>
<dbReference type="EMBL" id="CM056742">
    <property type="protein sequence ID" value="KAJ8679680.1"/>
    <property type="molecule type" value="Genomic_DNA"/>
</dbReference>
<keyword evidence="2" id="KW-1185">Reference proteome</keyword>
<sequence>MDVVLLMIAISLAILLVICIWFFFGKGSKKTKQEQGAAPRGPVARRAVGVRGANVRQRRPNRPVAEEHHDEASDGEGDEARAGELGDLSKLGAKKRAKLEAKAERKVQREIEERDREERKKREQREQEERDKASAKEREEERRREEAEKAELEERKRKEYEEYLKLKEAFSVEEEGFSGSPEGEEQSLLAEFVEHVKSSKVVVLEDLAQRFGLKTQHAIDRVKQMQEDGILSGVIDDRGKFIYISKQELEAVAKFVRQRGRVSIAELAEHSNSLINLNPGATLVEA</sequence>
<dbReference type="Proteomes" id="UP001239111">
    <property type="component" value="Chromosome 2"/>
</dbReference>
<protein>
    <submittedName>
        <fullName evidence="1">Uncharacterized protein</fullName>
    </submittedName>
</protein>
<accession>A0ACC2PD36</accession>
<organism evidence="1 2">
    <name type="scientific">Eretmocerus hayati</name>
    <dbReference type="NCBI Taxonomy" id="131215"/>
    <lineage>
        <taxon>Eukaryota</taxon>
        <taxon>Metazoa</taxon>
        <taxon>Ecdysozoa</taxon>
        <taxon>Arthropoda</taxon>
        <taxon>Hexapoda</taxon>
        <taxon>Insecta</taxon>
        <taxon>Pterygota</taxon>
        <taxon>Neoptera</taxon>
        <taxon>Endopterygota</taxon>
        <taxon>Hymenoptera</taxon>
        <taxon>Apocrita</taxon>
        <taxon>Proctotrupomorpha</taxon>
        <taxon>Chalcidoidea</taxon>
        <taxon>Aphelinidae</taxon>
        <taxon>Aphelininae</taxon>
        <taxon>Eretmocerus</taxon>
    </lineage>
</organism>